<protein>
    <recommendedName>
        <fullName evidence="6">RNA polymerase sigma factor</fullName>
    </recommendedName>
</protein>
<reference evidence="10 11" key="1">
    <citation type="submission" date="2016-10" db="EMBL/GenBank/DDBJ databases">
        <authorList>
            <person name="de Groot N.N."/>
        </authorList>
    </citation>
    <scope>NUCLEOTIDE SEQUENCE [LARGE SCALE GENOMIC DNA]</scope>
    <source>
        <strain evidence="10 11">ATCC 700224</strain>
    </source>
</reference>
<dbReference type="InterPro" id="IPR007627">
    <property type="entry name" value="RNA_pol_sigma70_r2"/>
</dbReference>
<accession>A0A1G6YI59</accession>
<dbReference type="GO" id="GO:0003677">
    <property type="term" value="F:DNA binding"/>
    <property type="evidence" value="ECO:0007669"/>
    <property type="project" value="UniProtKB-KW"/>
</dbReference>
<dbReference type="InterPro" id="IPR013325">
    <property type="entry name" value="RNA_pol_sigma_r2"/>
</dbReference>
<dbReference type="InterPro" id="IPR013249">
    <property type="entry name" value="RNA_pol_sigma70_r4_t2"/>
</dbReference>
<dbReference type="STRING" id="69960.SAMN05421720_10222"/>
<name>A0A1G6YI59_9PROT</name>
<dbReference type="GO" id="GO:0016987">
    <property type="term" value="F:sigma factor activity"/>
    <property type="evidence" value="ECO:0007669"/>
    <property type="project" value="UniProtKB-KW"/>
</dbReference>
<dbReference type="GO" id="GO:0006352">
    <property type="term" value="P:DNA-templated transcription initiation"/>
    <property type="evidence" value="ECO:0007669"/>
    <property type="project" value="InterPro"/>
</dbReference>
<dbReference type="Gene3D" id="1.10.1740.10">
    <property type="match status" value="1"/>
</dbReference>
<dbReference type="SUPFAM" id="SSF88946">
    <property type="entry name" value="Sigma2 domain of RNA polymerase sigma factors"/>
    <property type="match status" value="1"/>
</dbReference>
<dbReference type="Pfam" id="PF08281">
    <property type="entry name" value="Sigma70_r4_2"/>
    <property type="match status" value="1"/>
</dbReference>
<dbReference type="InterPro" id="IPR036388">
    <property type="entry name" value="WH-like_DNA-bd_sf"/>
</dbReference>
<dbReference type="AlphaFoldDB" id="A0A1G6YI59"/>
<dbReference type="Proteomes" id="UP000199412">
    <property type="component" value="Unassembled WGS sequence"/>
</dbReference>
<feature type="domain" description="RNA polymerase sigma factor 70 region 4 type 2" evidence="9">
    <location>
        <begin position="128"/>
        <end position="178"/>
    </location>
</feature>
<keyword evidence="5 6" id="KW-0804">Transcription</keyword>
<dbReference type="InterPro" id="IPR000838">
    <property type="entry name" value="RNA_pol_sigma70_ECF_CS"/>
</dbReference>
<evidence type="ECO:0000256" key="6">
    <source>
        <dbReference type="RuleBase" id="RU000716"/>
    </source>
</evidence>
<feature type="domain" description="RNA polymerase sigma-70 region 2" evidence="8">
    <location>
        <begin position="30"/>
        <end position="98"/>
    </location>
</feature>
<dbReference type="CDD" id="cd06171">
    <property type="entry name" value="Sigma70_r4"/>
    <property type="match status" value="1"/>
</dbReference>
<keyword evidence="3 6" id="KW-0731">Sigma factor</keyword>
<gene>
    <name evidence="10" type="ORF">SAMN05421720_10222</name>
</gene>
<dbReference type="PANTHER" id="PTHR43133:SF62">
    <property type="entry name" value="RNA POLYMERASE SIGMA FACTOR SIGZ"/>
    <property type="match status" value="1"/>
</dbReference>
<dbReference type="EMBL" id="FNAP01000002">
    <property type="protein sequence ID" value="SDD90058.1"/>
    <property type="molecule type" value="Genomic_DNA"/>
</dbReference>
<dbReference type="PANTHER" id="PTHR43133">
    <property type="entry name" value="RNA POLYMERASE ECF-TYPE SIGMA FACTO"/>
    <property type="match status" value="1"/>
</dbReference>
<evidence type="ECO:0000313" key="10">
    <source>
        <dbReference type="EMBL" id="SDD90058.1"/>
    </source>
</evidence>
<evidence type="ECO:0000259" key="9">
    <source>
        <dbReference type="Pfam" id="PF08281"/>
    </source>
</evidence>
<dbReference type="Gene3D" id="1.10.10.10">
    <property type="entry name" value="Winged helix-like DNA-binding domain superfamily/Winged helix DNA-binding domain"/>
    <property type="match status" value="1"/>
</dbReference>
<feature type="region of interest" description="Disordered" evidence="7">
    <location>
        <begin position="95"/>
        <end position="118"/>
    </location>
</feature>
<keyword evidence="4 6" id="KW-0238">DNA-binding</keyword>
<dbReference type="PROSITE" id="PS01063">
    <property type="entry name" value="SIGMA70_ECF"/>
    <property type="match status" value="1"/>
</dbReference>
<dbReference type="NCBIfam" id="TIGR02937">
    <property type="entry name" value="sigma70-ECF"/>
    <property type="match status" value="1"/>
</dbReference>
<evidence type="ECO:0000256" key="1">
    <source>
        <dbReference type="ARBA" id="ARBA00010641"/>
    </source>
</evidence>
<dbReference type="InterPro" id="IPR039425">
    <property type="entry name" value="RNA_pol_sigma-70-like"/>
</dbReference>
<evidence type="ECO:0000259" key="8">
    <source>
        <dbReference type="Pfam" id="PF04542"/>
    </source>
</evidence>
<evidence type="ECO:0000256" key="3">
    <source>
        <dbReference type="ARBA" id="ARBA00023082"/>
    </source>
</evidence>
<sequence>MTSLAVDADALTGWVRAVAERQDQGAFVSLFEHFGPRVKGFLMRQGAAESEAEDLAQDVMLTVWRKAAQFDPSKAAVSTWIFTIARNRRIDVLRRERRPEPDAEDPMLVGEPEPSAEAHLTTAQVQTRIREAMATLPAEQAEVLTLSFYEDIPHSEIAERLEIPLGTVKSRLRLAFRKVKALVGEELA</sequence>
<evidence type="ECO:0000256" key="5">
    <source>
        <dbReference type="ARBA" id="ARBA00023163"/>
    </source>
</evidence>
<evidence type="ECO:0000256" key="7">
    <source>
        <dbReference type="SAM" id="MobiDB-lite"/>
    </source>
</evidence>
<comment type="similarity">
    <text evidence="1 6">Belongs to the sigma-70 factor family. ECF subfamily.</text>
</comment>
<dbReference type="OrthoDB" id="9784272at2"/>
<evidence type="ECO:0000256" key="4">
    <source>
        <dbReference type="ARBA" id="ARBA00023125"/>
    </source>
</evidence>
<evidence type="ECO:0000313" key="11">
    <source>
        <dbReference type="Proteomes" id="UP000199412"/>
    </source>
</evidence>
<dbReference type="RefSeq" id="WP_092782253.1">
    <property type="nucleotide sequence ID" value="NZ_FNAP01000002.1"/>
</dbReference>
<dbReference type="InterPro" id="IPR013324">
    <property type="entry name" value="RNA_pol_sigma_r3/r4-like"/>
</dbReference>
<organism evidence="10 11">
    <name type="scientific">Rhodospira trueperi</name>
    <dbReference type="NCBI Taxonomy" id="69960"/>
    <lineage>
        <taxon>Bacteria</taxon>
        <taxon>Pseudomonadati</taxon>
        <taxon>Pseudomonadota</taxon>
        <taxon>Alphaproteobacteria</taxon>
        <taxon>Rhodospirillales</taxon>
        <taxon>Rhodospirillaceae</taxon>
        <taxon>Rhodospira</taxon>
    </lineage>
</organism>
<dbReference type="InterPro" id="IPR014284">
    <property type="entry name" value="RNA_pol_sigma-70_dom"/>
</dbReference>
<keyword evidence="11" id="KW-1185">Reference proteome</keyword>
<proteinExistence type="inferred from homology"/>
<keyword evidence="2 6" id="KW-0805">Transcription regulation</keyword>
<dbReference type="SUPFAM" id="SSF88659">
    <property type="entry name" value="Sigma3 and sigma4 domains of RNA polymerase sigma factors"/>
    <property type="match status" value="1"/>
</dbReference>
<dbReference type="Pfam" id="PF04542">
    <property type="entry name" value="Sigma70_r2"/>
    <property type="match status" value="1"/>
</dbReference>
<evidence type="ECO:0000256" key="2">
    <source>
        <dbReference type="ARBA" id="ARBA00023015"/>
    </source>
</evidence>